<dbReference type="PROSITE" id="PS00012">
    <property type="entry name" value="PHOSPHOPANTETHEINE"/>
    <property type="match status" value="1"/>
</dbReference>
<dbReference type="InterPro" id="IPR020807">
    <property type="entry name" value="PKS_DH"/>
</dbReference>
<dbReference type="PROSITE" id="PS52019">
    <property type="entry name" value="PKS_MFAS_DH"/>
    <property type="match status" value="1"/>
</dbReference>
<dbReference type="InterPro" id="IPR001227">
    <property type="entry name" value="Ac_transferase_dom_sf"/>
</dbReference>
<dbReference type="Gene3D" id="3.40.50.12780">
    <property type="entry name" value="N-terminal domain of ligase-like"/>
    <property type="match status" value="1"/>
</dbReference>
<dbReference type="PANTHER" id="PTHR43775">
    <property type="entry name" value="FATTY ACID SYNTHASE"/>
    <property type="match status" value="1"/>
</dbReference>
<dbReference type="InterPro" id="IPR023213">
    <property type="entry name" value="CAT-like_dom_sf"/>
</dbReference>
<proteinExistence type="predicted"/>
<dbReference type="InterPro" id="IPR036291">
    <property type="entry name" value="NAD(P)-bd_dom_sf"/>
</dbReference>
<keyword evidence="7" id="KW-0560">Oxidoreductase</keyword>
<dbReference type="GO" id="GO:0006633">
    <property type="term" value="P:fatty acid biosynthetic process"/>
    <property type="evidence" value="ECO:0007669"/>
    <property type="project" value="InterPro"/>
</dbReference>
<dbReference type="InterPro" id="IPR032821">
    <property type="entry name" value="PKS_assoc"/>
</dbReference>
<dbReference type="Gene3D" id="1.10.1200.10">
    <property type="entry name" value="ACP-like"/>
    <property type="match status" value="2"/>
</dbReference>
<dbReference type="Gene3D" id="3.10.129.110">
    <property type="entry name" value="Polyketide synthase dehydratase"/>
    <property type="match status" value="1"/>
</dbReference>
<dbReference type="InterPro" id="IPR020841">
    <property type="entry name" value="PKS_Beta-ketoAc_synthase_dom"/>
</dbReference>
<dbReference type="Gene3D" id="3.40.366.10">
    <property type="entry name" value="Malonyl-Coenzyme A Acyl Carrier Protein, domain 2"/>
    <property type="match status" value="1"/>
</dbReference>
<evidence type="ECO:0000313" key="15">
    <source>
        <dbReference type="Proteomes" id="UP001174694"/>
    </source>
</evidence>
<dbReference type="PANTHER" id="PTHR43775:SF20">
    <property type="entry name" value="HYBRID PKS-NRPS SYNTHETASE APDA"/>
    <property type="match status" value="1"/>
</dbReference>
<dbReference type="GO" id="GO:0032259">
    <property type="term" value="P:methylation"/>
    <property type="evidence" value="ECO:0007669"/>
    <property type="project" value="UniProtKB-KW"/>
</dbReference>
<keyword evidence="5" id="KW-0808">Transferase</keyword>
<evidence type="ECO:0000256" key="9">
    <source>
        <dbReference type="PROSITE-ProRule" id="PRU01363"/>
    </source>
</evidence>
<dbReference type="Pfam" id="PF08659">
    <property type="entry name" value="KR"/>
    <property type="match status" value="1"/>
</dbReference>
<keyword evidence="2" id="KW-0597">Phosphoprotein</keyword>
<evidence type="ECO:0000256" key="7">
    <source>
        <dbReference type="ARBA" id="ARBA00023002"/>
    </source>
</evidence>
<dbReference type="SMART" id="SM00823">
    <property type="entry name" value="PKS_PP"/>
    <property type="match status" value="2"/>
</dbReference>
<dbReference type="CDD" id="cd00833">
    <property type="entry name" value="PKS"/>
    <property type="match status" value="1"/>
</dbReference>
<feature type="domain" description="PKS/mFAS DH" evidence="13">
    <location>
        <begin position="950"/>
        <end position="1272"/>
    </location>
</feature>
<evidence type="ECO:0000259" key="11">
    <source>
        <dbReference type="PROSITE" id="PS50075"/>
    </source>
</evidence>
<evidence type="ECO:0000313" key="14">
    <source>
        <dbReference type="EMBL" id="KAJ9137155.1"/>
    </source>
</evidence>
<evidence type="ECO:0000259" key="12">
    <source>
        <dbReference type="PROSITE" id="PS52004"/>
    </source>
</evidence>
<dbReference type="InterPro" id="IPR014030">
    <property type="entry name" value="Ketoacyl_synth_N"/>
</dbReference>
<dbReference type="InterPro" id="IPR036736">
    <property type="entry name" value="ACP-like_sf"/>
</dbReference>
<dbReference type="PROSITE" id="PS00455">
    <property type="entry name" value="AMP_BINDING"/>
    <property type="match status" value="1"/>
</dbReference>
<dbReference type="InterPro" id="IPR016035">
    <property type="entry name" value="Acyl_Trfase/lysoPLipase"/>
</dbReference>
<dbReference type="GO" id="GO:0016491">
    <property type="term" value="F:oxidoreductase activity"/>
    <property type="evidence" value="ECO:0007669"/>
    <property type="project" value="UniProtKB-KW"/>
</dbReference>
<feature type="region of interest" description="Disordered" evidence="10">
    <location>
        <begin position="2510"/>
        <end position="2536"/>
    </location>
</feature>
<keyword evidence="6" id="KW-0677">Repeat</keyword>
<organism evidence="14 15">
    <name type="scientific">Pleurostoma richardsiae</name>
    <dbReference type="NCBI Taxonomy" id="41990"/>
    <lineage>
        <taxon>Eukaryota</taxon>
        <taxon>Fungi</taxon>
        <taxon>Dikarya</taxon>
        <taxon>Ascomycota</taxon>
        <taxon>Pezizomycotina</taxon>
        <taxon>Sordariomycetes</taxon>
        <taxon>Sordariomycetidae</taxon>
        <taxon>Calosphaeriales</taxon>
        <taxon>Pleurostomataceae</taxon>
        <taxon>Pleurostoma</taxon>
    </lineage>
</organism>
<dbReference type="Pfam" id="PF14765">
    <property type="entry name" value="PS-DH"/>
    <property type="match status" value="1"/>
</dbReference>
<dbReference type="InterPro" id="IPR020806">
    <property type="entry name" value="PKS_PP-bd"/>
</dbReference>
<dbReference type="Gene3D" id="3.40.47.10">
    <property type="match status" value="1"/>
</dbReference>
<dbReference type="Pfam" id="PF16197">
    <property type="entry name" value="KAsynt_C_assoc"/>
    <property type="match status" value="1"/>
</dbReference>
<dbReference type="InterPro" id="IPR049900">
    <property type="entry name" value="PKS_mFAS_DH"/>
</dbReference>
<dbReference type="InterPro" id="IPR020845">
    <property type="entry name" value="AMP-binding_CS"/>
</dbReference>
<dbReference type="PROSITE" id="PS50075">
    <property type="entry name" value="CARRIER"/>
    <property type="match status" value="2"/>
</dbReference>
<evidence type="ECO:0000256" key="5">
    <source>
        <dbReference type="ARBA" id="ARBA00022679"/>
    </source>
</evidence>
<dbReference type="InterPro" id="IPR016036">
    <property type="entry name" value="Malonyl_transacylase_ACP-bd"/>
</dbReference>
<dbReference type="InterPro" id="IPR016039">
    <property type="entry name" value="Thiolase-like"/>
</dbReference>
<dbReference type="GO" id="GO:0004315">
    <property type="term" value="F:3-oxoacyl-[acyl-carrier-protein] synthase activity"/>
    <property type="evidence" value="ECO:0007669"/>
    <property type="project" value="InterPro"/>
</dbReference>
<gene>
    <name evidence="14" type="ORF">NKR23_g9296</name>
</gene>
<dbReference type="GO" id="GO:0031177">
    <property type="term" value="F:phosphopantetheine binding"/>
    <property type="evidence" value="ECO:0007669"/>
    <property type="project" value="InterPro"/>
</dbReference>
<dbReference type="SMART" id="SM00826">
    <property type="entry name" value="PKS_DH"/>
    <property type="match status" value="1"/>
</dbReference>
<dbReference type="InterPro" id="IPR014031">
    <property type="entry name" value="Ketoacyl_synth_C"/>
</dbReference>
<dbReference type="SUPFAM" id="SSF53901">
    <property type="entry name" value="Thiolase-like"/>
    <property type="match status" value="1"/>
</dbReference>
<dbReference type="Gene3D" id="3.30.300.30">
    <property type="match status" value="1"/>
</dbReference>
<dbReference type="Gene3D" id="3.30.559.30">
    <property type="entry name" value="Nonribosomal peptide synthetase, condensation domain"/>
    <property type="match status" value="1"/>
</dbReference>
<feature type="active site" description="Proton acceptor; for dehydratase activity" evidence="9">
    <location>
        <position position="982"/>
    </location>
</feature>
<keyword evidence="1" id="KW-0596">Phosphopantetheine</keyword>
<evidence type="ECO:0000256" key="2">
    <source>
        <dbReference type="ARBA" id="ARBA00022553"/>
    </source>
</evidence>
<dbReference type="SUPFAM" id="SSF52777">
    <property type="entry name" value="CoA-dependent acyltransferases"/>
    <property type="match status" value="2"/>
</dbReference>
<sequence>MSPSFPAGPIAIIGSGCRFPGEVNNPSKLWELLREPHDVSRSIDRFHAPGFYHRDGHYHGASNVSDAYLLSEDPRVFDAQFFNIQAGEAESIDPQQRLLLETVYEGLESAGLALEDLKGSPTAVFVGVMCDDYAGLVYHDSESIPTYAATGISRAILSNRLSYVFDWRGPSMTIDTACSSSLVAVHQAVQVLRNGTAKLAVAAGVNLIFSPNMFIAESNLNMLSATGKSQMWDAAANGYARGEGIGAVILKPLSAAIADGDHIECVVRETGLNQDGHTSGITMPNSDAQVRLILDTYARAGLDLRNPADRCQYFEAHGTGTKAGDGVESRAIYHALFPSDVRVEDVGPLYVGSIKTVVGHTEGAAGIAGVLRASLAISHETIPPNLHFSALNPDIASFYGPLQIATEPQAWPAVPTGGVRRASVNSFGFGGANAHAILEGFDPAYHGHASRLPTTSPVNPLPLVLSATSEKSLANLVRAYLDYLHQHPHADLHSLAATLFHRRSTFAFRTAFAGQSVEALLPCLQATLEDKTSPLASPLVRATAGERRLLGVFTGQGAQWATMGCDLIRASPLAEAIVDRLEAALQELPAGDRPAWSLKEQLLVDADRSRIAEGELSQPLCTVLQILLVDLLRVAGVTFDRVVGHSSGEIGAAYAAGFLSAADAIKVAYYRGRFARLARGPAGQRGAMIAAGTDMADALDLVGLPAFAGRVGLAAWNSSSSTTLSGDADAVQHIELVLQDESKFNRLLKVDTAYHSHHMHPCSGPYREALAACRIQIQKPNGATRWYSSVYSGRRIDADTDADTLRHDYWVQNMVSPVLFSAAVEAGLRDGIGDGAAAKPPTMAVEVGPHPALKGPATSTIEEVLGTAIPYAGTVTRGRHDVDALAATLGSLWTVFGRAGADLQAYARLFVNQEPALVRGLPAYPWNHDRTFWYESRESRMHRFRPQPAHPLLGVRVHAAGQREYRWRNYLSPTEVAWLPGHKIQGQTLMPAAAFLTMAIEAGRLAVEDAEGDDAREVQLIELSDAAIHRALGFLDDRGVETLFSLSQVAVTSHSDGVSVLTADFQCDACPSRDAGSFVLMASGRVTVRTGPVSPSLLLPRPAADVADRRLSAISIDHFYGELASLGYNYTELFKGVTALQRTTSHATGEIVSTWSDPDKTTEPEPYCLHPSVLDVAFQTIFAAVSHPGDGSLWTLHIPTTIKRVVINPAACPPDSALHVPLAFSTRSYVSDTGAITGDIGLFVADADGGAAHALAQIEALAVSPIAPATEKDDRQMFADTYLFPLHPDADAVSAATPAALCDDDQAGVATLERITLYYVRQLLAGGGSDDETPSALRDWAQSVVDLAASGLHPTARAEWLSDTLDDIEAVAEMLTPGSALRADYERIAALGGQAREDGVPPSAAVVAATDQLVQFYETSLGTAQSCTHLAALAKQIAMRFPQMRVLELGAGEHSATAELLAALSDAFGTYTVAGVSDAHFAALQESYPALDSRLSAVALRLDQDAQEQELAGGVYDLVIAPYGLPATRRALRNVRFLLKPGGYLAARQASGAASLRAAYIVGHLAAPAEQLSEGSAVPLLEDWDALLQVTGFTGVDTATSDTVVPFSAFVAQAVDAEMTAVRQPLASKAAVGHLLIIGGQHFPVARLARELERLLAPHCKSVRVIRSLDHLDVAMLAAKPLVLSLTELDAPFFHSVTGLRFENLQELFDRSHQVLWVVRGAQGANPYANMMKGMVRTMISEFPGLFVQILNLESRIEGAGRVIAETLLRLHISQQWKAAYHATWSVERELTSDQGKLFVTRYLPNRALDLGYNTIRRRVETDVSPDDPEVVLEVIADDARVHALSLRRHRLSPVTSGLHADELAAVAVMRSLACSVRIGKLGYLHLVSGVDQKTGAHVLALSEQHQSIVTVPRARLVPLDLPRAQERAALLAIAGIMAAAAILDDTAAPGAVILHEPAPLLAHFVATVAAAKGLRPIFTTVRPDLAGEPHWAFVHAQSPDSVIQTAVADDVAVFVDCSRGAPMAEQQRRHLPFGARRQVLEDFLNTRAAVHPGVDEQQLQEALSDALALAAPGLAALPAVADEELTIQRLAEQSRQAAGPALSTIDWTGPGPVRARVKSALEEVTFRPDRTYFLVGMTGSLGLSTVMYMLARGARYFALASRSPKVDERWLRDTQRAFGATIRVLALDITSKKAVQDTCADLAATMPPVAGVANAALVICDALFLEMDADRMNQALGPKVAGSQHLDEVFGDADLDFFILYSSLVYVTGNPGQTAYCAGNGFLVGLAHGRRARGKTASVMNLAGISGLGFIARTDHGILARLDLMGYGVISEHDYLYLFAEAVLAGPPGSGRNPEVSGGLRFVDPAKDQGVPKWVIDPKFSHYLLDRSSSSTGGVDAGDARGSVKAALLEATSVKEALAVVLDALLAMLHKRLRLPAEETVPADIAVVELGVDSLVAVEMRQWFTDEFDVNIPVMKMLGGATLTDLAEDAVSEMAAELIPLVKAAQVDGDGDDKAGETPAEAVGSPGSASETASQSDSFEHVSAAVLSSATSDVSGEDFVAIDGNSRDAKPAKLVDSAAATAVAKPSRPVFQRKVKMAIAATRFWFLRQYLGDDSCFNVVFRLRMTGRVDEAKVGETIRKLGNRHEVFRTTFYFDDKTNEPMQGVLPETRLRVEMHKIAGEDEAAARTDAMMKHRFDLEGGEAIRIAWLSLSPQDHFMVIACHHIAFDGFSTNLILSELDLLYRDQRMPAVQRQFTDFAVQQRREVDEGRMAKEVAFWRGVYPDVPDPLPLFPLAGVRRRAALTAYAHDEASLTLDKALVAKIRTGVRQHRATVFHFMLAVYEVFLFRFLRVEDLAIGIADANRQDVKSLTTMGFLLNLLPLRFRAPAAGDAAPFGAVLQAARDTARAALENSRLPFDVLLNEVDAPRSAAYSPLFQVFLDYKQYAVKMPRILKAQAEGERFDGATGYDMVLDVKDISGGDFIVTVRTQKALYPSHADVLLRSFMHLLNTFAKDFKAETTTAALFSEDEAAKAVQLGRGPSLRREWPEALSHRIDDVAAQHPNDIAVRDGLGSSYTYAALQKEVDAIGDSLLLAGVMPGQIVAVFQEPSARWICSLLAIWRVGAVYVPLDPKRGLPALASIAAGVKPQVVLCSATTVSDVPALSTTAGVINVDTDVAEAVAHTANRASAAAPAVILFTSGSTGTPKGIEIAHASLVNLLEGYSRTFDLGRPVVLQHTTYSFDIALDQIITGLGLGGSLYVASAAQRQDPRQLADAVADAGITYAKATPSEFVSWISHGRAALTRAAQWRWAVIGGEHWNDTLRAAFHSLQLPVLELQNCYGPTEFTIVCAKQKIPVDKEIEVLSAGRALPNLSLYIADDQVRALPTGVLGEVVVGGAGAALGYLNNPELTKEKFVADCYAPAEYLEAGWNKAYRTGDLGYLQADGSLVYTGRIAGDTQVKLRGVRIELEDIESNIVNASAGAVDRAVASVRGVSPAQVLVAFVEFAAAYPADGRSAFLSSLLARLPLPQYMTPGLLIELPGGIPLNSHNKIDRRAVNSLPLLGADATAAEADLTPTERALREIWLELLPEDVAQAVAITRHSNFFHVGGNSLMAISLQKLVRARLGVVVPLVKLLEASTLASLAAIVDVSNRAKPVDWDAETALDADVLAVTAGPGAAPIAAGPRTVLLTGAAGFVGSHILEALLASLDVARVHAVAVRPLPDADPRRARLCELIAQHPDRVVLHAGDLAAPRLGLSEAGFAALAGEVDVVVHSGGSRSFWDGYAAMRGDNVASTRALICLAARARADHGRTVALHYISAGEAEVAAGPPRDGSAAGYLATKWVSEQLLGRAAAHLGVPVAIHRMRPADEIEGGPEGREEEEEKDALFVELALLAKKIGSVPTTQGSTWAGRWDLMPARRLAETVVDAALEPGAVVGVRFVPLRASVAMTMDEVTQRMGEVDPALTEGMTRVPGHVWFGQAKLAGLTYQVTSMDVSLQGTDGRTVGELQR</sequence>
<comment type="caution">
    <text evidence="14">The sequence shown here is derived from an EMBL/GenBank/DDBJ whole genome shotgun (WGS) entry which is preliminary data.</text>
</comment>
<evidence type="ECO:0000256" key="3">
    <source>
        <dbReference type="ARBA" id="ARBA00022598"/>
    </source>
</evidence>
<dbReference type="Proteomes" id="UP001174694">
    <property type="component" value="Unassembled WGS sequence"/>
</dbReference>
<dbReference type="InterPro" id="IPR013120">
    <property type="entry name" value="FAR_NAD-bd"/>
</dbReference>
<dbReference type="GO" id="GO:0004312">
    <property type="term" value="F:fatty acid synthase activity"/>
    <property type="evidence" value="ECO:0007669"/>
    <property type="project" value="TreeGrafter"/>
</dbReference>
<dbReference type="InterPro" id="IPR014043">
    <property type="entry name" value="Acyl_transferase_dom"/>
</dbReference>
<dbReference type="SMART" id="SM00825">
    <property type="entry name" value="PKS_KS"/>
    <property type="match status" value="1"/>
</dbReference>
<dbReference type="InterPro" id="IPR029063">
    <property type="entry name" value="SAM-dependent_MTases_sf"/>
</dbReference>
<dbReference type="InterPro" id="IPR006162">
    <property type="entry name" value="Ppantetheine_attach_site"/>
</dbReference>
<protein>
    <submittedName>
        <fullName evidence="14">AMP-binding enzyme family protein</fullName>
    </submittedName>
</protein>
<dbReference type="InterPro" id="IPR000873">
    <property type="entry name" value="AMP-dep_synth/lig_dom"/>
</dbReference>
<keyword evidence="15" id="KW-1185">Reference proteome</keyword>
<dbReference type="InterPro" id="IPR018201">
    <property type="entry name" value="Ketoacyl_synth_AS"/>
</dbReference>
<dbReference type="PROSITE" id="PS00606">
    <property type="entry name" value="KS3_1"/>
    <property type="match status" value="1"/>
</dbReference>
<dbReference type="SUPFAM" id="SSF52151">
    <property type="entry name" value="FabD/lysophospholipase-like"/>
    <property type="match status" value="1"/>
</dbReference>
<dbReference type="EMBL" id="JANBVO010000036">
    <property type="protein sequence ID" value="KAJ9137155.1"/>
    <property type="molecule type" value="Genomic_DNA"/>
</dbReference>
<dbReference type="InterPro" id="IPR049551">
    <property type="entry name" value="PKS_DH_C"/>
</dbReference>
<dbReference type="Pfam" id="PF00550">
    <property type="entry name" value="PP-binding"/>
    <property type="match status" value="2"/>
</dbReference>
<dbReference type="SMART" id="SM00822">
    <property type="entry name" value="PKS_KR"/>
    <property type="match status" value="1"/>
</dbReference>
<dbReference type="InterPro" id="IPR049552">
    <property type="entry name" value="PKS_DH_N"/>
</dbReference>
<dbReference type="Gene3D" id="3.40.50.150">
    <property type="entry name" value="Vaccinia Virus protein VP39"/>
    <property type="match status" value="1"/>
</dbReference>
<evidence type="ECO:0000259" key="13">
    <source>
        <dbReference type="PROSITE" id="PS52019"/>
    </source>
</evidence>
<dbReference type="GO" id="GO:0016874">
    <property type="term" value="F:ligase activity"/>
    <property type="evidence" value="ECO:0007669"/>
    <property type="project" value="UniProtKB-KW"/>
</dbReference>
<reference evidence="14" key="1">
    <citation type="submission" date="2022-07" db="EMBL/GenBank/DDBJ databases">
        <title>Fungi with potential for degradation of polypropylene.</title>
        <authorList>
            <person name="Gostincar C."/>
        </authorList>
    </citation>
    <scope>NUCLEOTIDE SEQUENCE</scope>
    <source>
        <strain evidence="14">EXF-13308</strain>
    </source>
</reference>
<feature type="domain" description="Carrier" evidence="11">
    <location>
        <begin position="3572"/>
        <end position="3652"/>
    </location>
</feature>
<dbReference type="InterPro" id="IPR013968">
    <property type="entry name" value="PKS_KR"/>
</dbReference>
<dbReference type="SUPFAM" id="SSF51735">
    <property type="entry name" value="NAD(P)-binding Rossmann-fold domains"/>
    <property type="match status" value="2"/>
</dbReference>
<dbReference type="Pfam" id="PF00668">
    <property type="entry name" value="Condensation"/>
    <property type="match status" value="1"/>
</dbReference>
<accession>A0AA38RFP6</accession>
<feature type="region of interest" description="N-terminal hotdog fold" evidence="9">
    <location>
        <begin position="950"/>
        <end position="1093"/>
    </location>
</feature>
<dbReference type="Gene3D" id="3.30.559.10">
    <property type="entry name" value="Chloramphenicol acetyltransferase-like domain"/>
    <property type="match status" value="1"/>
</dbReference>
<dbReference type="InterPro" id="IPR045851">
    <property type="entry name" value="AMP-bd_C_sf"/>
</dbReference>
<keyword evidence="8" id="KW-0511">Multifunctional enzyme</keyword>
<feature type="domain" description="Carrier" evidence="11">
    <location>
        <begin position="2420"/>
        <end position="2495"/>
    </location>
</feature>
<dbReference type="Pfam" id="PF21089">
    <property type="entry name" value="PKS_DH_N"/>
    <property type="match status" value="1"/>
</dbReference>
<dbReference type="SUPFAM" id="SSF55048">
    <property type="entry name" value="Probable ACP-binding domain of malonyl-CoA ACP transacylase"/>
    <property type="match status" value="1"/>
</dbReference>
<dbReference type="SUPFAM" id="SSF53335">
    <property type="entry name" value="S-adenosyl-L-methionine-dependent methyltransferases"/>
    <property type="match status" value="1"/>
</dbReference>
<dbReference type="InterPro" id="IPR050091">
    <property type="entry name" value="PKS_NRPS_Biosynth_Enz"/>
</dbReference>
<dbReference type="InterPro" id="IPR042104">
    <property type="entry name" value="PKS_dehydratase_sf"/>
</dbReference>
<feature type="active site" description="Proton donor; for dehydratase activity" evidence="9">
    <location>
        <position position="1175"/>
    </location>
</feature>
<dbReference type="PROSITE" id="PS52004">
    <property type="entry name" value="KS3_2"/>
    <property type="match status" value="1"/>
</dbReference>
<evidence type="ECO:0000256" key="1">
    <source>
        <dbReference type="ARBA" id="ARBA00022450"/>
    </source>
</evidence>
<dbReference type="InterPro" id="IPR057326">
    <property type="entry name" value="KR_dom"/>
</dbReference>
<evidence type="ECO:0000256" key="4">
    <source>
        <dbReference type="ARBA" id="ARBA00022603"/>
    </source>
</evidence>
<dbReference type="Pfam" id="PF00698">
    <property type="entry name" value="Acyl_transf_1"/>
    <property type="match status" value="1"/>
</dbReference>
<feature type="region of interest" description="C-terminal hotdog fold" evidence="9">
    <location>
        <begin position="1111"/>
        <end position="1272"/>
    </location>
</feature>
<dbReference type="Pfam" id="PF02801">
    <property type="entry name" value="Ketoacyl-synt_C"/>
    <property type="match status" value="1"/>
</dbReference>
<dbReference type="SUPFAM" id="SSF47336">
    <property type="entry name" value="ACP-like"/>
    <property type="match status" value="2"/>
</dbReference>
<name>A0AA38RFP6_9PEZI</name>
<feature type="domain" description="Ketosynthase family 3 (KS3)" evidence="12">
    <location>
        <begin position="7"/>
        <end position="440"/>
    </location>
</feature>
<dbReference type="SMART" id="SM00827">
    <property type="entry name" value="PKS_AT"/>
    <property type="match status" value="1"/>
</dbReference>
<evidence type="ECO:0000256" key="10">
    <source>
        <dbReference type="SAM" id="MobiDB-lite"/>
    </source>
</evidence>
<dbReference type="Pfam" id="PF00501">
    <property type="entry name" value="AMP-binding"/>
    <property type="match status" value="1"/>
</dbReference>
<keyword evidence="4" id="KW-0489">Methyltransferase</keyword>
<dbReference type="InterPro" id="IPR001242">
    <property type="entry name" value="Condensation_dom"/>
</dbReference>
<dbReference type="InterPro" id="IPR042099">
    <property type="entry name" value="ANL_N_sf"/>
</dbReference>
<dbReference type="Pfam" id="PF00109">
    <property type="entry name" value="ketoacyl-synt"/>
    <property type="match status" value="1"/>
</dbReference>
<dbReference type="CDD" id="cd19532">
    <property type="entry name" value="C_PKS-NRPS"/>
    <property type="match status" value="1"/>
</dbReference>
<dbReference type="SUPFAM" id="SSF56801">
    <property type="entry name" value="Acetyl-CoA synthetase-like"/>
    <property type="match status" value="1"/>
</dbReference>
<evidence type="ECO:0000256" key="8">
    <source>
        <dbReference type="ARBA" id="ARBA00023268"/>
    </source>
</evidence>
<dbReference type="GO" id="GO:0008168">
    <property type="term" value="F:methyltransferase activity"/>
    <property type="evidence" value="ECO:0007669"/>
    <property type="project" value="UniProtKB-KW"/>
</dbReference>
<keyword evidence="3" id="KW-0436">Ligase</keyword>
<dbReference type="Pfam" id="PF07993">
    <property type="entry name" value="NAD_binding_4"/>
    <property type="match status" value="1"/>
</dbReference>
<dbReference type="InterPro" id="IPR009081">
    <property type="entry name" value="PP-bd_ACP"/>
</dbReference>
<dbReference type="Gene3D" id="3.40.50.720">
    <property type="entry name" value="NAD(P)-binding Rossmann-like Domain"/>
    <property type="match status" value="3"/>
</dbReference>
<evidence type="ECO:0000256" key="6">
    <source>
        <dbReference type="ARBA" id="ARBA00022737"/>
    </source>
</evidence>
<dbReference type="GO" id="GO:0044550">
    <property type="term" value="P:secondary metabolite biosynthetic process"/>
    <property type="evidence" value="ECO:0007669"/>
    <property type="project" value="TreeGrafter"/>
</dbReference>